<accession>F8UHZ3</accession>
<gene>
    <name evidence="1" type="ORF">LDC_03670</name>
</gene>
<organism evidence="1">
    <name type="scientific">uncultured microorganism</name>
    <dbReference type="NCBI Taxonomy" id="358574"/>
    <lineage>
        <taxon>unclassified sequences</taxon>
        <taxon>environmental samples</taxon>
    </lineage>
</organism>
<sequence>PTPGSSAPTLATPGHFVALAGQSAQEQAQPGTFVSGSGATAASLAQVGHFVSGLAATAQTAAPLGKFVDVEGAVAAIEAPLGKYVDTTGASEAKLALPGSYVPTTGSSAATLAAPGHFVAFAGSSTQEEAQPGSFVDVAGATAATVSPVGFFVPNSGATAALAAPPGQYVPTTGGVMAVNCPTHTNSYGMASACRITSESYAGGAPGVTPLLDSNFGTGGTHDVGALGAGGMFGFDVENVSTDSATPDDLTTLTLLQALLGGDDGLYFDLLGFTPGMELVIGSGLFPFSLKALAGLPAGAFSFTLSLLTDQYADYGQAGKLFTYTFTGTNPGTVVPEPSSLALALGALGGVALASGLRARRRRSSSG</sequence>
<reference evidence="1" key="1">
    <citation type="submission" date="2011-04" db="EMBL/GenBank/DDBJ databases">
        <title>Taxonomic and functional metagenomic profiling of the microbial community in the anoxic sediment of a brackish shallow lake (Laguna de Carrizo Central Spain).</title>
        <authorList>
            <consortium name="CONSOLIDER consortium CSD2007-00005"/>
            <person name="Guazzaroni M.-E."/>
            <person name="Richter M."/>
            <person name="Garcia-Salamanca A."/>
            <person name="Yarza P."/>
            <person name="Ferrer M."/>
        </authorList>
    </citation>
    <scope>NUCLEOTIDE SEQUENCE</scope>
</reference>
<proteinExistence type="predicted"/>
<dbReference type="AlphaFoldDB" id="F8UHZ3"/>
<dbReference type="EMBL" id="JF805276">
    <property type="protein sequence ID" value="AEI30650.1"/>
    <property type="molecule type" value="Genomic_DNA"/>
</dbReference>
<evidence type="ECO:0000313" key="1">
    <source>
        <dbReference type="EMBL" id="AEI30650.1"/>
    </source>
</evidence>
<feature type="non-terminal residue" evidence="1">
    <location>
        <position position="1"/>
    </location>
</feature>
<protein>
    <submittedName>
        <fullName evidence="1">Conserved hypothetical secreted protein</fullName>
    </submittedName>
</protein>
<name>F8UHZ3_9ZZZZ</name>